<proteinExistence type="predicted"/>
<dbReference type="EMBL" id="JABFAI010000191">
    <property type="protein sequence ID" value="KAF4950980.1"/>
    <property type="molecule type" value="Genomic_DNA"/>
</dbReference>
<dbReference type="Proteomes" id="UP000604273">
    <property type="component" value="Unassembled WGS sequence"/>
</dbReference>
<reference evidence="2" key="1">
    <citation type="journal article" date="2020" name="BMC Genomics">
        <title>Correction to: Identification and distribution of gene clusters required for synthesis of sphingolipid metabolism inhibitors in diverse species of the filamentous fungus Fusarium.</title>
        <authorList>
            <person name="Kim H.S."/>
            <person name="Lohmar J.M."/>
            <person name="Busman M."/>
            <person name="Brown D.W."/>
            <person name="Naumann T.A."/>
            <person name="Divon H.H."/>
            <person name="Lysoe E."/>
            <person name="Uhlig S."/>
            <person name="Proctor R.H."/>
        </authorList>
    </citation>
    <scope>NUCLEOTIDE SEQUENCE</scope>
    <source>
        <strain evidence="2">NRRL 45417</strain>
    </source>
</reference>
<evidence type="ECO:0000313" key="3">
    <source>
        <dbReference type="Proteomes" id="UP000604273"/>
    </source>
</evidence>
<feature type="region of interest" description="Disordered" evidence="1">
    <location>
        <begin position="1"/>
        <end position="87"/>
    </location>
</feature>
<feature type="compositionally biased region" description="Basic and acidic residues" evidence="1">
    <location>
        <begin position="499"/>
        <end position="509"/>
    </location>
</feature>
<evidence type="ECO:0000256" key="1">
    <source>
        <dbReference type="SAM" id="MobiDB-lite"/>
    </source>
</evidence>
<feature type="compositionally biased region" description="Polar residues" evidence="1">
    <location>
        <begin position="77"/>
        <end position="87"/>
    </location>
</feature>
<dbReference type="OrthoDB" id="5213862at2759"/>
<feature type="region of interest" description="Disordered" evidence="1">
    <location>
        <begin position="453"/>
        <end position="528"/>
    </location>
</feature>
<feature type="region of interest" description="Disordered" evidence="1">
    <location>
        <begin position="555"/>
        <end position="585"/>
    </location>
</feature>
<organism evidence="2 3">
    <name type="scientific">Fusarium gaditjirri</name>
    <dbReference type="NCBI Taxonomy" id="282569"/>
    <lineage>
        <taxon>Eukaryota</taxon>
        <taxon>Fungi</taxon>
        <taxon>Dikarya</taxon>
        <taxon>Ascomycota</taxon>
        <taxon>Pezizomycotina</taxon>
        <taxon>Sordariomycetes</taxon>
        <taxon>Hypocreomycetidae</taxon>
        <taxon>Hypocreales</taxon>
        <taxon>Nectriaceae</taxon>
        <taxon>Fusarium</taxon>
        <taxon>Fusarium nisikadoi species complex</taxon>
    </lineage>
</organism>
<gene>
    <name evidence="2" type="ORF">FGADI_7852</name>
</gene>
<evidence type="ECO:0000313" key="2">
    <source>
        <dbReference type="EMBL" id="KAF4950980.1"/>
    </source>
</evidence>
<dbReference type="AlphaFoldDB" id="A0A8H4T463"/>
<reference evidence="2" key="2">
    <citation type="submission" date="2020-05" db="EMBL/GenBank/DDBJ databases">
        <authorList>
            <person name="Kim H.-S."/>
            <person name="Proctor R.H."/>
            <person name="Brown D.W."/>
        </authorList>
    </citation>
    <scope>NUCLEOTIDE SEQUENCE</scope>
    <source>
        <strain evidence="2">NRRL 45417</strain>
    </source>
</reference>
<name>A0A8H4T463_9HYPO</name>
<protein>
    <submittedName>
        <fullName evidence="2">Uncharacterized protein</fullName>
    </submittedName>
</protein>
<sequence>MALNTGGPFKETGLLQSPRGARSTQDKQMQTKKTQDGYMMTQNDDIPPLRPRVTPSPQLSVRKTRQTRPQLGGQMGQGNTFSASESSEFPGVYDLRRPVKVRTPLTNIYDRTFMSNAELPRAPHATSQEEESPLSRRSPLAAPTESSKILPRPRLERWPAPQITITPEATAIEEGCHTFWVAIEVSVRRWPESAMKIQPETRQEQLDLFTDLAGLRQRDQETGDICDNGGLNDLDVQILPTEESSVIRTLQDQPFPIRRLDPGSSVFLLAQVQVHVSKGMRRCRQKYSRLESDNLIEALKEELGDSTVSYMTVRLSYRSSAFSMCQDMGIVEDDMFSTHSKIETVVTASVKLHNAMSLWSPPPVSRSNPLLPLVERHWGVTNARKVMAQIAAEKHGPEQTYCLQQKHPEKTVYSTHAEPAWNHSPSPRIPLRKASLQRGCIEVDLDDRETHSQSHQRLIQGPSRCGSYASSYLSRQSREGLPGPRTIRGAGVNNSAHTRPKEEHTRDGSDILATRSRRTFSGKSDSSTLWKRRSLGADTLRGLFPLMAGLSITTREREVEEPRAASPARSRGKKDTSGWGWAAWF</sequence>
<comment type="caution">
    <text evidence="2">The sequence shown here is derived from an EMBL/GenBank/DDBJ whole genome shotgun (WGS) entry which is preliminary data.</text>
</comment>
<feature type="region of interest" description="Disordered" evidence="1">
    <location>
        <begin position="116"/>
        <end position="155"/>
    </location>
</feature>
<keyword evidence="3" id="KW-1185">Reference proteome</keyword>
<accession>A0A8H4T463</accession>